<name>A0ABN8E5S9_9VIBR</name>
<dbReference type="RefSeq" id="WP_237362327.1">
    <property type="nucleotide sequence ID" value="NZ_CAKLDM010000002.1"/>
</dbReference>
<feature type="chain" id="PRO_5046413409" description="Outer membrane protein beta-barrel domain-containing protein" evidence="1">
    <location>
        <begin position="28"/>
        <end position="216"/>
    </location>
</feature>
<organism evidence="2 3">
    <name type="scientific">Vibrio marisflavi CECT 7928</name>
    <dbReference type="NCBI Taxonomy" id="634439"/>
    <lineage>
        <taxon>Bacteria</taxon>
        <taxon>Pseudomonadati</taxon>
        <taxon>Pseudomonadota</taxon>
        <taxon>Gammaproteobacteria</taxon>
        <taxon>Vibrionales</taxon>
        <taxon>Vibrionaceae</taxon>
        <taxon>Vibrio</taxon>
    </lineage>
</organism>
<dbReference type="Proteomes" id="UP000838748">
    <property type="component" value="Unassembled WGS sequence"/>
</dbReference>
<protein>
    <recommendedName>
        <fullName evidence="4">Outer membrane protein beta-barrel domain-containing protein</fullName>
    </recommendedName>
</protein>
<keyword evidence="3" id="KW-1185">Reference proteome</keyword>
<feature type="signal peptide" evidence="1">
    <location>
        <begin position="1"/>
        <end position="27"/>
    </location>
</feature>
<evidence type="ECO:0000313" key="3">
    <source>
        <dbReference type="Proteomes" id="UP000838748"/>
    </source>
</evidence>
<accession>A0ABN8E5S9</accession>
<gene>
    <name evidence="2" type="ORF">VMF7928_02791</name>
</gene>
<evidence type="ECO:0000313" key="2">
    <source>
        <dbReference type="EMBL" id="CAH0540346.1"/>
    </source>
</evidence>
<dbReference type="EMBL" id="CAKLDM010000002">
    <property type="protein sequence ID" value="CAH0540346.1"/>
    <property type="molecule type" value="Genomic_DNA"/>
</dbReference>
<dbReference type="SUPFAM" id="SSF56935">
    <property type="entry name" value="Porins"/>
    <property type="match status" value="1"/>
</dbReference>
<evidence type="ECO:0000256" key="1">
    <source>
        <dbReference type="SAM" id="SignalP"/>
    </source>
</evidence>
<evidence type="ECO:0008006" key="4">
    <source>
        <dbReference type="Google" id="ProtNLM"/>
    </source>
</evidence>
<keyword evidence="1" id="KW-0732">Signal</keyword>
<sequence>MENALKRWSIAGATFATLLALSPQGVAAESRSTSSINYNYLYADVSSGSSNEDLGVNSNVTAVGVGGSMQYKDNWLLVTDYAARFIHPNGFTTEYYSLRPGVGYKYSLTNKLDVSSRVRYGALWSSTTNETTNTTVTNGTSSIYGIDLMLTYLAMENLEISVSGEMSRSSPIDEDIFMLRGDYYVNENIAIGGFYTYRDAQTSHTSEGGVSVRYAY</sequence>
<proteinExistence type="predicted"/>
<comment type="caution">
    <text evidence="2">The sequence shown here is derived from an EMBL/GenBank/DDBJ whole genome shotgun (WGS) entry which is preliminary data.</text>
</comment>
<reference evidence="2" key="1">
    <citation type="submission" date="2021-11" db="EMBL/GenBank/DDBJ databases">
        <authorList>
            <person name="Rodrigo-Torres L."/>
            <person name="Arahal R. D."/>
            <person name="Lucena T."/>
        </authorList>
    </citation>
    <scope>NUCLEOTIDE SEQUENCE</scope>
    <source>
        <strain evidence="2">CECT 7928</strain>
    </source>
</reference>